<dbReference type="GO" id="GO:0005524">
    <property type="term" value="F:ATP binding"/>
    <property type="evidence" value="ECO:0007669"/>
    <property type="project" value="UniProtKB-UniRule"/>
</dbReference>
<feature type="binding site" evidence="11">
    <location>
        <begin position="14"/>
        <end position="19"/>
    </location>
    <ligand>
        <name>ATP</name>
        <dbReference type="ChEBI" id="CHEBI:30616"/>
    </ligand>
</feature>
<evidence type="ECO:0000256" key="6">
    <source>
        <dbReference type="ARBA" id="ARBA00022741"/>
    </source>
</evidence>
<dbReference type="Pfam" id="PF01202">
    <property type="entry name" value="SKI"/>
    <property type="match status" value="1"/>
</dbReference>
<gene>
    <name evidence="11" type="primary">aroK</name>
    <name evidence="12" type="ORF">SP90_13420</name>
</gene>
<dbReference type="InterPro" id="IPR031322">
    <property type="entry name" value="Shikimate/glucono_kinase"/>
</dbReference>
<proteinExistence type="inferred from homology"/>
<dbReference type="PRINTS" id="PR01100">
    <property type="entry name" value="SHIKIMTKNASE"/>
</dbReference>
<keyword evidence="13" id="KW-1185">Reference proteome</keyword>
<feature type="binding site" evidence="11">
    <location>
        <position position="82"/>
    </location>
    <ligand>
        <name>substrate</name>
    </ligand>
</feature>
<accession>A0A1B7XA74</accession>
<evidence type="ECO:0000256" key="9">
    <source>
        <dbReference type="ARBA" id="ARBA00023141"/>
    </source>
</evidence>
<comment type="subcellular location">
    <subcellularLocation>
        <location evidence="11">Cytoplasm</location>
    </subcellularLocation>
</comment>
<evidence type="ECO:0000256" key="7">
    <source>
        <dbReference type="ARBA" id="ARBA00022777"/>
    </source>
</evidence>
<organism evidence="12 13">
    <name type="scientific">Halodesulfovibrio spirochaetisodalis</name>
    <dbReference type="NCBI Taxonomy" id="1560234"/>
    <lineage>
        <taxon>Bacteria</taxon>
        <taxon>Pseudomonadati</taxon>
        <taxon>Thermodesulfobacteriota</taxon>
        <taxon>Desulfovibrionia</taxon>
        <taxon>Desulfovibrionales</taxon>
        <taxon>Desulfovibrionaceae</taxon>
        <taxon>Halodesulfovibrio</taxon>
    </lineage>
</organism>
<keyword evidence="9 11" id="KW-0057">Aromatic amino acid biosynthesis</keyword>
<dbReference type="GO" id="GO:0000287">
    <property type="term" value="F:magnesium ion binding"/>
    <property type="evidence" value="ECO:0007669"/>
    <property type="project" value="UniProtKB-UniRule"/>
</dbReference>
<evidence type="ECO:0000256" key="8">
    <source>
        <dbReference type="ARBA" id="ARBA00022840"/>
    </source>
</evidence>
<sequence length="177" mass="19486">MQQVKRIYLIGSRGSGKTSVGKGLAQKLLWDFVDTDAYLCESQGKTVEKIVEAGGWETFRDCESSALVEASEGEMRIIATGGGMVLRAQNREFMRDHGVVIFLDVPAQELARRLRADPLDAQRPSLTDKPLLEEIKEVLAARLELYMESAHIAVDGAQGVGEIIDNILELLETKPVS</sequence>
<comment type="caution">
    <text evidence="12">The sequence shown here is derived from an EMBL/GenBank/DDBJ whole genome shotgun (WGS) entry which is preliminary data.</text>
</comment>
<comment type="subunit">
    <text evidence="11">Monomer.</text>
</comment>
<evidence type="ECO:0000256" key="4">
    <source>
        <dbReference type="ARBA" id="ARBA00022605"/>
    </source>
</evidence>
<feature type="binding site" evidence="11">
    <location>
        <position position="142"/>
    </location>
    <ligand>
        <name>substrate</name>
    </ligand>
</feature>
<dbReference type="EC" id="2.7.1.71" evidence="2 11"/>
<keyword evidence="11" id="KW-0479">Metal-binding</keyword>
<dbReference type="SUPFAM" id="SSF52540">
    <property type="entry name" value="P-loop containing nucleoside triphosphate hydrolases"/>
    <property type="match status" value="1"/>
</dbReference>
<feature type="binding site" evidence="11">
    <location>
        <position position="123"/>
    </location>
    <ligand>
        <name>ATP</name>
        <dbReference type="ChEBI" id="CHEBI:30616"/>
    </ligand>
</feature>
<dbReference type="InterPro" id="IPR023000">
    <property type="entry name" value="Shikimate_kinase_CS"/>
</dbReference>
<evidence type="ECO:0000256" key="11">
    <source>
        <dbReference type="HAMAP-Rule" id="MF_00109"/>
    </source>
</evidence>
<reference evidence="12 13" key="1">
    <citation type="submission" date="2015-01" db="EMBL/GenBank/DDBJ databases">
        <title>Desulfovibrio sp. JC271 draft genome sequence.</title>
        <authorList>
            <person name="Shivani Y."/>
            <person name="Subhash Y."/>
            <person name="Sasikala C."/>
            <person name="Ramana C.V."/>
        </authorList>
    </citation>
    <scope>NUCLEOTIDE SEQUENCE [LARGE SCALE GENOMIC DNA]</scope>
    <source>
        <strain evidence="12 13">JC271</strain>
    </source>
</reference>
<dbReference type="OrthoDB" id="9800332at2"/>
<dbReference type="PATRIC" id="fig|1560234.3.peg.1799"/>
<keyword evidence="11" id="KW-0460">Magnesium</keyword>
<dbReference type="NCBIfam" id="NF002988">
    <property type="entry name" value="PRK03731.1"/>
    <property type="match status" value="1"/>
</dbReference>
<dbReference type="CDD" id="cd00464">
    <property type="entry name" value="SK"/>
    <property type="match status" value="1"/>
</dbReference>
<comment type="catalytic activity">
    <reaction evidence="10 11">
        <text>shikimate + ATP = 3-phosphoshikimate + ADP + H(+)</text>
        <dbReference type="Rhea" id="RHEA:13121"/>
        <dbReference type="ChEBI" id="CHEBI:15378"/>
        <dbReference type="ChEBI" id="CHEBI:30616"/>
        <dbReference type="ChEBI" id="CHEBI:36208"/>
        <dbReference type="ChEBI" id="CHEBI:145989"/>
        <dbReference type="ChEBI" id="CHEBI:456216"/>
        <dbReference type="EC" id="2.7.1.71"/>
    </reaction>
</comment>
<keyword evidence="8 11" id="KW-0067">ATP-binding</keyword>
<comment type="pathway">
    <text evidence="1 11">Metabolic intermediate biosynthesis; chorismate biosynthesis; chorismate from D-erythrose 4-phosphate and phosphoenolpyruvate: step 5/7.</text>
</comment>
<dbReference type="Gene3D" id="3.40.50.300">
    <property type="entry name" value="P-loop containing nucleotide triphosphate hydrolases"/>
    <property type="match status" value="1"/>
</dbReference>
<comment type="caution">
    <text evidence="11">Lacks conserved residue(s) required for the propagation of feature annotation.</text>
</comment>
<dbReference type="GO" id="GO:0008652">
    <property type="term" value="P:amino acid biosynthetic process"/>
    <property type="evidence" value="ECO:0007669"/>
    <property type="project" value="UniProtKB-KW"/>
</dbReference>
<comment type="cofactor">
    <cofactor evidence="11">
        <name>Mg(2+)</name>
        <dbReference type="ChEBI" id="CHEBI:18420"/>
    </cofactor>
    <text evidence="11">Binds 1 Mg(2+) ion per subunit.</text>
</comment>
<evidence type="ECO:0000256" key="5">
    <source>
        <dbReference type="ARBA" id="ARBA00022679"/>
    </source>
</evidence>
<dbReference type="Proteomes" id="UP000091979">
    <property type="component" value="Unassembled WGS sequence"/>
</dbReference>
<feature type="binding site" evidence="11">
    <location>
        <position position="36"/>
    </location>
    <ligand>
        <name>substrate</name>
    </ligand>
</feature>
<evidence type="ECO:0000256" key="3">
    <source>
        <dbReference type="ARBA" id="ARBA00022490"/>
    </source>
</evidence>
<dbReference type="PROSITE" id="PS01128">
    <property type="entry name" value="SHIKIMATE_KINASE"/>
    <property type="match status" value="1"/>
</dbReference>
<keyword evidence="6 11" id="KW-0547">Nucleotide-binding</keyword>
<dbReference type="InterPro" id="IPR027417">
    <property type="entry name" value="P-loop_NTPase"/>
</dbReference>
<dbReference type="UniPathway" id="UPA00053">
    <property type="reaction ID" value="UER00088"/>
</dbReference>
<dbReference type="RefSeq" id="WP_066857258.1">
    <property type="nucleotide sequence ID" value="NZ_JXMS01000027.1"/>
</dbReference>
<evidence type="ECO:0000256" key="1">
    <source>
        <dbReference type="ARBA" id="ARBA00004842"/>
    </source>
</evidence>
<dbReference type="GO" id="GO:0009073">
    <property type="term" value="P:aromatic amino acid family biosynthetic process"/>
    <property type="evidence" value="ECO:0007669"/>
    <property type="project" value="UniProtKB-KW"/>
</dbReference>
<dbReference type="STRING" id="1560234.SP90_13420"/>
<dbReference type="EMBL" id="JXMS01000027">
    <property type="protein sequence ID" value="OBQ46289.1"/>
    <property type="molecule type" value="Genomic_DNA"/>
</dbReference>
<evidence type="ECO:0000256" key="2">
    <source>
        <dbReference type="ARBA" id="ARBA00012154"/>
    </source>
</evidence>
<dbReference type="GO" id="GO:0004765">
    <property type="term" value="F:shikimate kinase activity"/>
    <property type="evidence" value="ECO:0007669"/>
    <property type="project" value="UniProtKB-UniRule"/>
</dbReference>
<dbReference type="PANTHER" id="PTHR21087:SF21">
    <property type="entry name" value="SHIKIMATE KINASE 2"/>
    <property type="match status" value="1"/>
</dbReference>
<keyword evidence="5 11" id="KW-0808">Transferase</keyword>
<keyword evidence="7 11" id="KW-0418">Kinase</keyword>
<name>A0A1B7XA74_9BACT</name>
<evidence type="ECO:0000313" key="13">
    <source>
        <dbReference type="Proteomes" id="UP000091979"/>
    </source>
</evidence>
<dbReference type="PANTHER" id="PTHR21087">
    <property type="entry name" value="SHIKIMATE KINASE"/>
    <property type="match status" value="1"/>
</dbReference>
<evidence type="ECO:0000256" key="10">
    <source>
        <dbReference type="ARBA" id="ARBA00048567"/>
    </source>
</evidence>
<dbReference type="InterPro" id="IPR000623">
    <property type="entry name" value="Shikimate_kinase/TSH1"/>
</dbReference>
<dbReference type="GO" id="GO:0005829">
    <property type="term" value="C:cytosol"/>
    <property type="evidence" value="ECO:0007669"/>
    <property type="project" value="TreeGrafter"/>
</dbReference>
<evidence type="ECO:0000313" key="12">
    <source>
        <dbReference type="EMBL" id="OBQ46289.1"/>
    </source>
</evidence>
<keyword evidence="4 11" id="KW-0028">Amino-acid biosynthesis</keyword>
<comment type="function">
    <text evidence="11">Catalyzes the specific phosphorylation of the 3-hydroxyl group of shikimic acid using ATP as a cosubstrate.</text>
</comment>
<feature type="binding site" evidence="11">
    <location>
        <position position="60"/>
    </location>
    <ligand>
        <name>substrate</name>
    </ligand>
</feature>
<keyword evidence="3 11" id="KW-0963">Cytoplasm</keyword>
<comment type="similarity">
    <text evidence="11">Belongs to the shikimate kinase family.</text>
</comment>
<dbReference type="AlphaFoldDB" id="A0A1B7XA74"/>
<feature type="binding site" evidence="11">
    <location>
        <position position="18"/>
    </location>
    <ligand>
        <name>Mg(2+)</name>
        <dbReference type="ChEBI" id="CHEBI:18420"/>
    </ligand>
</feature>
<dbReference type="GO" id="GO:0009423">
    <property type="term" value="P:chorismate biosynthetic process"/>
    <property type="evidence" value="ECO:0007669"/>
    <property type="project" value="UniProtKB-UniRule"/>
</dbReference>
<protein>
    <recommendedName>
        <fullName evidence="2 11">Shikimate kinase</fullName>
        <shortName evidence="11">SK</shortName>
        <ecNumber evidence="2 11">2.7.1.71</ecNumber>
    </recommendedName>
</protein>
<dbReference type="HAMAP" id="MF_00109">
    <property type="entry name" value="Shikimate_kinase"/>
    <property type="match status" value="1"/>
</dbReference>